<dbReference type="Proteomes" id="UP001284601">
    <property type="component" value="Unassembled WGS sequence"/>
</dbReference>
<sequence length="345" mass="36290">MASRTQGAAEGVAGSAGGVATSELSGPAQHGLELYRKMLVVRRFEEAVQSLFQKGEVHGTTHLYIGEEAGAIGVGDVLGEHDRVAGTYRGHGHALGVGVDPQGLLDEMLGRETGVCGGRAGSMNVIDLEHRLIGSFGIIGGSISAATGAALALSRQGNGGVAVAFFGEGTTNHGYFHECLNFAAVLRLPVLFVCENNRYGEFTPFEDVTAGEIAARPQTLGIPTETIDGMDVWAVREAADAAVRRARAGEGPQFIQSMTYRFVGHSRSDPGKYRKPGELEEWKARDPLLVARARLAEAFGVDAGVVDGVDAAVEAQFEQIVARALAAPYPDPARDGAREFAPTTS</sequence>
<dbReference type="PANTHER" id="PTHR11516">
    <property type="entry name" value="PYRUVATE DEHYDROGENASE E1 COMPONENT, ALPHA SUBUNIT BACTERIAL AND ORGANELLAR"/>
    <property type="match status" value="1"/>
</dbReference>
<dbReference type="InterPro" id="IPR029061">
    <property type="entry name" value="THDP-binding"/>
</dbReference>
<dbReference type="SUPFAM" id="SSF52518">
    <property type="entry name" value="Thiamin diphosphate-binding fold (THDP-binding)"/>
    <property type="match status" value="1"/>
</dbReference>
<evidence type="ECO:0000313" key="6">
    <source>
        <dbReference type="EMBL" id="MDW5594518.1"/>
    </source>
</evidence>
<accession>A0ABU4HMH4</accession>
<protein>
    <submittedName>
        <fullName evidence="6">Thiamine pyrophosphate-dependent dehydrogenase E1 component subunit alpha</fullName>
    </submittedName>
</protein>
<gene>
    <name evidence="6" type="ORF">R7226_09235</name>
</gene>
<evidence type="ECO:0000256" key="4">
    <source>
        <dbReference type="SAM" id="MobiDB-lite"/>
    </source>
</evidence>
<dbReference type="Pfam" id="PF00676">
    <property type="entry name" value="E1_dh"/>
    <property type="match status" value="1"/>
</dbReference>
<reference evidence="6 7" key="2">
    <citation type="submission" date="2023-10" db="EMBL/GenBank/DDBJ databases">
        <authorList>
            <person name="Han X.F."/>
        </authorList>
    </citation>
    <scope>NUCLEOTIDE SEQUENCE [LARGE SCALE GENOMIC DNA]</scope>
    <source>
        <strain evidence="6 7">KCTC 39840</strain>
    </source>
</reference>
<evidence type="ECO:0000313" key="7">
    <source>
        <dbReference type="Proteomes" id="UP001284601"/>
    </source>
</evidence>
<reference evidence="7" key="1">
    <citation type="submission" date="2023-07" db="EMBL/GenBank/DDBJ databases">
        <title>Conexibacter stalactiti sp. nov., isolated from stalactites in a lava cave and emended description of the genus Conexibacter.</title>
        <authorList>
            <person name="Lee S.D."/>
        </authorList>
    </citation>
    <scope>NUCLEOTIDE SEQUENCE [LARGE SCALE GENOMIC DNA]</scope>
    <source>
        <strain evidence="7">KCTC 39840</strain>
    </source>
</reference>
<feature type="region of interest" description="Disordered" evidence="4">
    <location>
        <begin position="1"/>
        <end position="25"/>
    </location>
</feature>
<organism evidence="6 7">
    <name type="scientific">Conexibacter stalactiti</name>
    <dbReference type="NCBI Taxonomy" id="1940611"/>
    <lineage>
        <taxon>Bacteria</taxon>
        <taxon>Bacillati</taxon>
        <taxon>Actinomycetota</taxon>
        <taxon>Thermoleophilia</taxon>
        <taxon>Solirubrobacterales</taxon>
        <taxon>Conexibacteraceae</taxon>
        <taxon>Conexibacter</taxon>
    </lineage>
</organism>
<dbReference type="InterPro" id="IPR050642">
    <property type="entry name" value="PDH_E1_Alpha_Subunit"/>
</dbReference>
<comment type="cofactor">
    <cofactor evidence="1">
        <name>thiamine diphosphate</name>
        <dbReference type="ChEBI" id="CHEBI:58937"/>
    </cofactor>
</comment>
<keyword evidence="7" id="KW-1185">Reference proteome</keyword>
<keyword evidence="2" id="KW-0560">Oxidoreductase</keyword>
<evidence type="ECO:0000259" key="5">
    <source>
        <dbReference type="Pfam" id="PF00676"/>
    </source>
</evidence>
<evidence type="ECO:0000256" key="1">
    <source>
        <dbReference type="ARBA" id="ARBA00001964"/>
    </source>
</evidence>
<keyword evidence="3" id="KW-0786">Thiamine pyrophosphate</keyword>
<proteinExistence type="predicted"/>
<dbReference type="PANTHER" id="PTHR11516:SF60">
    <property type="entry name" value="PYRUVATE DEHYDROGENASE E1 COMPONENT SUBUNIT ALPHA"/>
    <property type="match status" value="1"/>
</dbReference>
<name>A0ABU4HMH4_9ACTN</name>
<feature type="domain" description="Dehydrogenase E1 component" evidence="5">
    <location>
        <begin position="36"/>
        <end position="332"/>
    </location>
</feature>
<dbReference type="EMBL" id="JAWSTH010000018">
    <property type="protein sequence ID" value="MDW5594518.1"/>
    <property type="molecule type" value="Genomic_DNA"/>
</dbReference>
<dbReference type="CDD" id="cd02000">
    <property type="entry name" value="TPP_E1_PDC_ADC_BCADC"/>
    <property type="match status" value="1"/>
</dbReference>
<feature type="compositionally biased region" description="Low complexity" evidence="4">
    <location>
        <begin position="7"/>
        <end position="23"/>
    </location>
</feature>
<evidence type="ECO:0000256" key="2">
    <source>
        <dbReference type="ARBA" id="ARBA00023002"/>
    </source>
</evidence>
<dbReference type="RefSeq" id="WP_318596787.1">
    <property type="nucleotide sequence ID" value="NZ_JAWSTH010000018.1"/>
</dbReference>
<comment type="caution">
    <text evidence="6">The sequence shown here is derived from an EMBL/GenBank/DDBJ whole genome shotgun (WGS) entry which is preliminary data.</text>
</comment>
<dbReference type="InterPro" id="IPR001017">
    <property type="entry name" value="DH_E1"/>
</dbReference>
<dbReference type="Gene3D" id="3.40.50.970">
    <property type="match status" value="1"/>
</dbReference>
<evidence type="ECO:0000256" key="3">
    <source>
        <dbReference type="ARBA" id="ARBA00023052"/>
    </source>
</evidence>